<dbReference type="PANTHER" id="PTHR46454:SF17">
    <property type="entry name" value="DYNEIN HEAVY CHAIN LINKER DOMAIN-CONTAINING PROTEIN"/>
    <property type="match status" value="1"/>
</dbReference>
<protein>
    <submittedName>
        <fullName evidence="2">Uncharacterized protein</fullName>
    </submittedName>
</protein>
<proteinExistence type="predicted"/>
<dbReference type="Gene3D" id="1.20.920.20">
    <property type="match status" value="1"/>
</dbReference>
<gene>
    <name evidence="2" type="ORF">CAMP_LOCUS8266</name>
</gene>
<dbReference type="EMBL" id="CANHGI010000003">
    <property type="protein sequence ID" value="CAI5445629.1"/>
    <property type="molecule type" value="Genomic_DNA"/>
</dbReference>
<dbReference type="PANTHER" id="PTHR46454">
    <property type="entry name" value="DYNEIN AXONEMAL HEAVY CHAIN 7-RELATED"/>
    <property type="match status" value="1"/>
</dbReference>
<dbReference type="OrthoDB" id="5796680at2759"/>
<keyword evidence="3" id="KW-1185">Reference proteome</keyword>
<reference evidence="2" key="1">
    <citation type="submission" date="2022-11" db="EMBL/GenBank/DDBJ databases">
        <authorList>
            <person name="Kikuchi T."/>
        </authorList>
    </citation>
    <scope>NUCLEOTIDE SEQUENCE</scope>
    <source>
        <strain evidence="2">PS1010</strain>
    </source>
</reference>
<dbReference type="AlphaFoldDB" id="A0A9P1MZ57"/>
<feature type="coiled-coil region" evidence="1">
    <location>
        <begin position="58"/>
        <end position="92"/>
    </location>
</feature>
<evidence type="ECO:0000313" key="2">
    <source>
        <dbReference type="EMBL" id="CAI5445629.1"/>
    </source>
</evidence>
<accession>A0A9P1MZ57</accession>
<name>A0A9P1MZ57_9PELO</name>
<sequence>MVAEGVRLKEALHTCEQIENLAEIGKSVDIDAVQKRIIENEEVLSKMSKERNGKLAKIEMLGEQIRVKTRNLEALRKEAEMLKEKCDAILNGPQEECRKCVEELLKFSAADLKTLTKIQKPSLGIRLCCEMLRTIFEAEFVPKKNAAENWLDSQKFLLDKTFLIKLATLDAEKLTVNQMKMLKKYVDRVEFNANRIEHESLVCASLCRWIGAFLELACTLRLMEEQNDEAKDLRAQISEIEKSLNSETTEKSQLTKDVDLLSSKIRENEQILTNDRRLCDYRLRSGDLLMVLEPFKIKWRNCQKMNEKLQNEMIGNTVLFSIYRTMLLSYDRSISQVAIGLCTAHLTKSEIPYDSSTVTPSNIIQKICKNLRNSRRFCLFLNDQNDVILNFLRQFLTSPNCIDLGNIEGKWTDLVITQNLPKYVYSVVPTIFYNFETLPPAEMFEVLMKSEEKEICYRGKPLELPEDILFVFIAKHLDLEKYSESIEKIARNHTGSIEFGQFGWTNIARRIAKIRKFVVNSWRIYSR</sequence>
<evidence type="ECO:0000313" key="3">
    <source>
        <dbReference type="Proteomes" id="UP001152747"/>
    </source>
</evidence>
<comment type="caution">
    <text evidence="2">The sequence shown here is derived from an EMBL/GenBank/DDBJ whole genome shotgun (WGS) entry which is preliminary data.</text>
</comment>
<organism evidence="2 3">
    <name type="scientific">Caenorhabditis angaria</name>
    <dbReference type="NCBI Taxonomy" id="860376"/>
    <lineage>
        <taxon>Eukaryota</taxon>
        <taxon>Metazoa</taxon>
        <taxon>Ecdysozoa</taxon>
        <taxon>Nematoda</taxon>
        <taxon>Chromadorea</taxon>
        <taxon>Rhabditida</taxon>
        <taxon>Rhabditina</taxon>
        <taxon>Rhabditomorpha</taxon>
        <taxon>Rhabditoidea</taxon>
        <taxon>Rhabditidae</taxon>
        <taxon>Peloderinae</taxon>
        <taxon>Caenorhabditis</taxon>
    </lineage>
</organism>
<feature type="coiled-coil region" evidence="1">
    <location>
        <begin position="216"/>
        <end position="257"/>
    </location>
</feature>
<evidence type="ECO:0000256" key="1">
    <source>
        <dbReference type="SAM" id="Coils"/>
    </source>
</evidence>
<dbReference type="Proteomes" id="UP001152747">
    <property type="component" value="Unassembled WGS sequence"/>
</dbReference>
<keyword evidence="1" id="KW-0175">Coiled coil</keyword>